<proteinExistence type="predicted"/>
<evidence type="ECO:0000256" key="1">
    <source>
        <dbReference type="SAM" id="MobiDB-lite"/>
    </source>
</evidence>
<evidence type="ECO:0008006" key="5">
    <source>
        <dbReference type="Google" id="ProtNLM"/>
    </source>
</evidence>
<feature type="transmembrane region" description="Helical" evidence="2">
    <location>
        <begin position="86"/>
        <end position="111"/>
    </location>
</feature>
<dbReference type="RefSeq" id="WP_344337267.1">
    <property type="nucleotide sequence ID" value="NZ_BAAAKJ010000202.1"/>
</dbReference>
<name>A0ABP4IYE7_9ACTN</name>
<dbReference type="InterPro" id="IPR046862">
    <property type="entry name" value="Rhomboid_2"/>
</dbReference>
<feature type="transmembrane region" description="Helical" evidence="2">
    <location>
        <begin position="42"/>
        <end position="60"/>
    </location>
</feature>
<evidence type="ECO:0000256" key="2">
    <source>
        <dbReference type="SAM" id="Phobius"/>
    </source>
</evidence>
<keyword evidence="2" id="KW-0472">Membrane</keyword>
<dbReference type="Pfam" id="PF20401">
    <property type="entry name" value="Rhomboid_2"/>
    <property type="match status" value="1"/>
</dbReference>
<dbReference type="EMBL" id="BAAAKJ010000202">
    <property type="protein sequence ID" value="GAA1398499.1"/>
    <property type="molecule type" value="Genomic_DNA"/>
</dbReference>
<feature type="transmembrane region" description="Helical" evidence="2">
    <location>
        <begin position="123"/>
        <end position="145"/>
    </location>
</feature>
<keyword evidence="2" id="KW-1133">Transmembrane helix</keyword>
<feature type="region of interest" description="Disordered" evidence="1">
    <location>
        <begin position="240"/>
        <end position="262"/>
    </location>
</feature>
<feature type="transmembrane region" description="Helical" evidence="2">
    <location>
        <begin position="157"/>
        <end position="176"/>
    </location>
</feature>
<keyword evidence="4" id="KW-1185">Reference proteome</keyword>
<keyword evidence="2" id="KW-0812">Transmembrane</keyword>
<gene>
    <name evidence="3" type="ORF">GCM10009639_37100</name>
</gene>
<dbReference type="Proteomes" id="UP001499863">
    <property type="component" value="Unassembled WGS sequence"/>
</dbReference>
<comment type="caution">
    <text evidence="3">The sequence shown here is derived from an EMBL/GenBank/DDBJ whole genome shotgun (WGS) entry which is preliminary data.</text>
</comment>
<protein>
    <recommendedName>
        <fullName evidence="5">Integral membrane protein</fullName>
    </recommendedName>
</protein>
<feature type="compositionally biased region" description="Low complexity" evidence="1">
    <location>
        <begin position="247"/>
        <end position="262"/>
    </location>
</feature>
<organism evidence="3 4">
    <name type="scientific">Kitasatospora putterlickiae</name>
    <dbReference type="NCBI Taxonomy" id="221725"/>
    <lineage>
        <taxon>Bacteria</taxon>
        <taxon>Bacillati</taxon>
        <taxon>Actinomycetota</taxon>
        <taxon>Actinomycetes</taxon>
        <taxon>Kitasatosporales</taxon>
        <taxon>Streptomycetaceae</taxon>
        <taxon>Kitasatospora</taxon>
    </lineage>
</organism>
<evidence type="ECO:0000313" key="4">
    <source>
        <dbReference type="Proteomes" id="UP001499863"/>
    </source>
</evidence>
<sequence length="262" mass="27696">MTERRVRAGRGGPPYGMLRHGLRAGVVEWLLARVPTPRRNPFALGYLAVVGATTTFAGLADPDLVRRLQEASSSDGHNLLQHPLRALLLSGFWVAGPDWVPYLWAFALTVAPLERRVGPARAAAVFAAGHIGATLLSQGVVIVAVETGRLEPAAMDYLDIGVSYGVLASLGALAGLLRPGGRVIALGLAGVLIVEQIAGDRDLVTGVGHPAALLTGVALWRWLRRWDGHRPCRIRLGPSAERPRTVPAPGSAPGRAAALDRV</sequence>
<accession>A0ABP4IYE7</accession>
<evidence type="ECO:0000313" key="3">
    <source>
        <dbReference type="EMBL" id="GAA1398499.1"/>
    </source>
</evidence>
<reference evidence="4" key="1">
    <citation type="journal article" date="2019" name="Int. J. Syst. Evol. Microbiol.">
        <title>The Global Catalogue of Microorganisms (GCM) 10K type strain sequencing project: providing services to taxonomists for standard genome sequencing and annotation.</title>
        <authorList>
            <consortium name="The Broad Institute Genomics Platform"/>
            <consortium name="The Broad Institute Genome Sequencing Center for Infectious Disease"/>
            <person name="Wu L."/>
            <person name="Ma J."/>
        </authorList>
    </citation>
    <scope>NUCLEOTIDE SEQUENCE [LARGE SCALE GENOMIC DNA]</scope>
    <source>
        <strain evidence="4">JCM 12393</strain>
    </source>
</reference>